<feature type="transmembrane region" description="Helical" evidence="4">
    <location>
        <begin position="49"/>
        <end position="69"/>
    </location>
</feature>
<proteinExistence type="inferred from homology"/>
<reference evidence="5" key="2">
    <citation type="submission" date="2014-03" db="EMBL/GenBank/DDBJ databases">
        <title>The whipworm genome and dual-species transcriptomics of an intimate host-pathogen interaction.</title>
        <authorList>
            <person name="Foth B.J."/>
            <person name="Tsai I.J."/>
            <person name="Reid A.J."/>
            <person name="Bancroft A.J."/>
            <person name="Nichol S."/>
            <person name="Tracey A."/>
            <person name="Holroyd N."/>
            <person name="Cotton J.A."/>
            <person name="Stanley E.J."/>
            <person name="Zarowiecki M."/>
            <person name="Liu J.Z."/>
            <person name="Huckvale T."/>
            <person name="Cooper P.J."/>
            <person name="Grencis R.K."/>
            <person name="Berriman M."/>
        </authorList>
    </citation>
    <scope>NUCLEOTIDE SEQUENCE [LARGE SCALE GENOMIC DNA]</scope>
    <source>
        <strain evidence="5">Edinburgh</strain>
    </source>
</reference>
<dbReference type="WBParaSite" id="TMUE_3000012025.2">
    <property type="protein sequence ID" value="TMUE_3000012025.2"/>
    <property type="gene ID" value="WBGene00289526"/>
</dbReference>
<organism evidence="5 6">
    <name type="scientific">Trichuris muris</name>
    <name type="common">Mouse whipworm</name>
    <dbReference type="NCBI Taxonomy" id="70415"/>
    <lineage>
        <taxon>Eukaryota</taxon>
        <taxon>Metazoa</taxon>
        <taxon>Ecdysozoa</taxon>
        <taxon>Nematoda</taxon>
        <taxon>Enoplea</taxon>
        <taxon>Dorylaimia</taxon>
        <taxon>Trichinellida</taxon>
        <taxon>Trichuridae</taxon>
        <taxon>Trichuris</taxon>
    </lineage>
</organism>
<evidence type="ECO:0000256" key="1">
    <source>
        <dbReference type="ARBA" id="ARBA00022692"/>
    </source>
</evidence>
<evidence type="ECO:0000256" key="4">
    <source>
        <dbReference type="RuleBase" id="RU367022"/>
    </source>
</evidence>
<dbReference type="Pfam" id="PF04145">
    <property type="entry name" value="Ctr"/>
    <property type="match status" value="1"/>
</dbReference>
<dbReference type="PANTHER" id="PTHR12483">
    <property type="entry name" value="SOLUTE CARRIER FAMILY 31 COPPER TRANSPORTERS"/>
    <property type="match status" value="1"/>
</dbReference>
<name>A0A5S6QXN4_TRIMR</name>
<keyword evidence="3 4" id="KW-0472">Membrane</keyword>
<protein>
    <recommendedName>
        <fullName evidence="4">Copper transport protein</fullName>
    </recommendedName>
</protein>
<dbReference type="InterPro" id="IPR007274">
    <property type="entry name" value="Cop_transporter"/>
</dbReference>
<reference evidence="6" key="3">
    <citation type="submission" date="2019-12" db="UniProtKB">
        <authorList>
            <consortium name="WormBaseParasite"/>
        </authorList>
    </citation>
    <scope>IDENTIFICATION</scope>
</reference>
<dbReference type="Proteomes" id="UP000046395">
    <property type="component" value="Unassembled WGS sequence"/>
</dbReference>
<keyword evidence="2 4" id="KW-1133">Transmembrane helix</keyword>
<dbReference type="WBParaSite" id="TMUE_3000012025.1">
    <property type="protein sequence ID" value="TMUE_3000012025.1"/>
    <property type="gene ID" value="WBGene00289526"/>
</dbReference>
<evidence type="ECO:0000313" key="6">
    <source>
        <dbReference type="WBParaSite" id="TMUE_3000012025.1"/>
    </source>
</evidence>
<sequence length="181" mass="20238">MDHRTHSVDHYMNHSEHGDHGNHMDMMAMYFHGGYQETILFSFWKTCTVGGFLGSFIGVLLLAVLYEGLKTFRESLFHRSALALGTTCTNGQACRSATDSVAQTDVALPYKIAYRLKPVSVGHAIQSAMHMLQLLVSYVLMLIVMTYNTWMLCAVVLGAGIGYLLFGWRRTLVAEACEHCH</sequence>
<comment type="similarity">
    <text evidence="4">Belongs to the copper transporter (Ctr) (TC 1.A.56) family. SLC31A subfamily.</text>
</comment>
<feature type="transmembrane region" description="Helical" evidence="4">
    <location>
        <begin position="149"/>
        <end position="166"/>
    </location>
</feature>
<feature type="transmembrane region" description="Helical" evidence="4">
    <location>
        <begin position="121"/>
        <end position="143"/>
    </location>
</feature>
<reference evidence="5" key="1">
    <citation type="submission" date="2013-11" db="EMBL/GenBank/DDBJ databases">
        <authorList>
            <person name="Aslett M."/>
        </authorList>
    </citation>
    <scope>NUCLEOTIDE SEQUENCE [LARGE SCALE GENOMIC DNA]</scope>
    <source>
        <strain evidence="5">Edinburgh</strain>
    </source>
</reference>
<keyword evidence="5" id="KW-1185">Reference proteome</keyword>
<dbReference type="GO" id="GO:0016020">
    <property type="term" value="C:membrane"/>
    <property type="evidence" value="ECO:0007669"/>
    <property type="project" value="UniProtKB-SubCell"/>
</dbReference>
<accession>A0A5S6QXN4</accession>
<keyword evidence="4" id="KW-0813">Transport</keyword>
<dbReference type="GO" id="GO:0005375">
    <property type="term" value="F:copper ion transmembrane transporter activity"/>
    <property type="evidence" value="ECO:0007669"/>
    <property type="project" value="UniProtKB-UniRule"/>
</dbReference>
<dbReference type="AlphaFoldDB" id="A0A5S6QXN4"/>
<dbReference type="WBParaSite" id="TMUE_3000012025.5">
    <property type="protein sequence ID" value="TMUE_3000012025.5"/>
    <property type="gene ID" value="WBGene00289526"/>
</dbReference>
<keyword evidence="4" id="KW-0187">Copper transport</keyword>
<comment type="subcellular location">
    <subcellularLocation>
        <location evidence="4">Membrane</location>
        <topology evidence="4">Multi-pass membrane protein</topology>
    </subcellularLocation>
</comment>
<evidence type="ECO:0000256" key="3">
    <source>
        <dbReference type="ARBA" id="ARBA00023136"/>
    </source>
</evidence>
<evidence type="ECO:0000313" key="5">
    <source>
        <dbReference type="Proteomes" id="UP000046395"/>
    </source>
</evidence>
<keyword evidence="1 4" id="KW-0812">Transmembrane</keyword>
<keyword evidence="4" id="KW-0186">Copper</keyword>
<keyword evidence="4" id="KW-0406">Ion transport</keyword>
<dbReference type="STRING" id="70415.A0A5S6QXN4"/>
<dbReference type="WBParaSite" id="TMUE_3000012025.3">
    <property type="protein sequence ID" value="TMUE_3000012025.3"/>
    <property type="gene ID" value="WBGene00289526"/>
</dbReference>
<dbReference type="PANTHER" id="PTHR12483:SF115">
    <property type="entry name" value="COPPER TRANSPORT PROTEIN"/>
    <property type="match status" value="1"/>
</dbReference>
<evidence type="ECO:0000256" key="2">
    <source>
        <dbReference type="ARBA" id="ARBA00022989"/>
    </source>
</evidence>
<dbReference type="WBParaSite" id="TMUE_3000012025.4">
    <property type="protein sequence ID" value="TMUE_3000012025.4"/>
    <property type="gene ID" value="WBGene00289526"/>
</dbReference>